<evidence type="ECO:0000313" key="2">
    <source>
        <dbReference type="Proteomes" id="UP000494116"/>
    </source>
</evidence>
<evidence type="ECO:0008006" key="3">
    <source>
        <dbReference type="Google" id="ProtNLM"/>
    </source>
</evidence>
<proteinExistence type="predicted"/>
<gene>
    <name evidence="1" type="ORF">LMG1873_02886</name>
</gene>
<sequence length="70" mass="7857">MKKTDAISKLGGSKADAARAIGISYQAVDKWPDVLTPRIKDRVQAAFVRRHPSDWAARWPELANQESNHE</sequence>
<dbReference type="RefSeq" id="WP_061302511.1">
    <property type="nucleotide sequence ID" value="NZ_CADIJS010000002.1"/>
</dbReference>
<name>A0ABN7F2F4_9BURK</name>
<accession>A0ABN7F2F4</accession>
<dbReference type="Gene3D" id="1.10.260.40">
    <property type="entry name" value="lambda repressor-like DNA-binding domains"/>
    <property type="match status" value="1"/>
</dbReference>
<reference evidence="1 2" key="1">
    <citation type="submission" date="2020-04" db="EMBL/GenBank/DDBJ databases">
        <authorList>
            <person name="De Canck E."/>
        </authorList>
    </citation>
    <scope>NUCLEOTIDE SEQUENCE [LARGE SCALE GENOMIC DNA]</scope>
    <source>
        <strain evidence="1 2">LMG 1873</strain>
    </source>
</reference>
<protein>
    <recommendedName>
        <fullName evidence="3">Ner winged helix-turn-helix DNA-binding domain-containing protein</fullName>
    </recommendedName>
</protein>
<organism evidence="1 2">
    <name type="scientific">Achromobacter piechaudii</name>
    <dbReference type="NCBI Taxonomy" id="72556"/>
    <lineage>
        <taxon>Bacteria</taxon>
        <taxon>Pseudomonadati</taxon>
        <taxon>Pseudomonadota</taxon>
        <taxon>Betaproteobacteria</taxon>
        <taxon>Burkholderiales</taxon>
        <taxon>Alcaligenaceae</taxon>
        <taxon>Achromobacter</taxon>
    </lineage>
</organism>
<evidence type="ECO:0000313" key="1">
    <source>
        <dbReference type="EMBL" id="CAB3705084.1"/>
    </source>
</evidence>
<dbReference type="Proteomes" id="UP000494116">
    <property type="component" value="Unassembled WGS sequence"/>
</dbReference>
<dbReference type="EMBL" id="CADIJS010000002">
    <property type="protein sequence ID" value="CAB3705084.1"/>
    <property type="molecule type" value="Genomic_DNA"/>
</dbReference>
<dbReference type="InterPro" id="IPR010982">
    <property type="entry name" value="Lambda_DNA-bd_dom_sf"/>
</dbReference>
<comment type="caution">
    <text evidence="1">The sequence shown here is derived from an EMBL/GenBank/DDBJ whole genome shotgun (WGS) entry which is preliminary data.</text>
</comment>
<keyword evidence="2" id="KW-1185">Reference proteome</keyword>